<name>A0A381PYT0_9ZZZZ</name>
<dbReference type="EC" id="5.3.1.24" evidence="2"/>
<dbReference type="UniPathway" id="UPA00035">
    <property type="reaction ID" value="UER00042"/>
</dbReference>
<proteinExistence type="inferred from homology"/>
<sequence length="191" mass="21816">MLDVSELKPDYIGLIFWSKSKRFVKNSTPELPNEIKKTGVFVDENSTEIKNKIKEHSLKAIQLHGKESPSFCKDLMSSKIEVIKSFSIDNEFDFSIVNEYKNSCDLFLFDTKSDLPGGSGISFDWELLKKYNLEKPFFLSGGIGIDSTQKILDLLTNNLPIHGIDVNSKFENEDTLKDIAKLKEFKKILRL</sequence>
<keyword evidence="6" id="KW-0413">Isomerase</keyword>
<feature type="domain" description="N-(5'phosphoribosyl) anthranilate isomerase (PRAI)" evidence="7">
    <location>
        <begin position="5"/>
        <end position="185"/>
    </location>
</feature>
<evidence type="ECO:0000256" key="4">
    <source>
        <dbReference type="ARBA" id="ARBA00022822"/>
    </source>
</evidence>
<reference evidence="8" key="1">
    <citation type="submission" date="2018-05" db="EMBL/GenBank/DDBJ databases">
        <authorList>
            <person name="Lanie J.A."/>
            <person name="Ng W.-L."/>
            <person name="Kazmierczak K.M."/>
            <person name="Andrzejewski T.M."/>
            <person name="Davidsen T.M."/>
            <person name="Wayne K.J."/>
            <person name="Tettelin H."/>
            <person name="Glass J.I."/>
            <person name="Rusch D."/>
            <person name="Podicherti R."/>
            <person name="Tsui H.-C.T."/>
            <person name="Winkler M.E."/>
        </authorList>
    </citation>
    <scope>NUCLEOTIDE SEQUENCE</scope>
</reference>
<dbReference type="Gene3D" id="3.20.20.70">
    <property type="entry name" value="Aldolase class I"/>
    <property type="match status" value="1"/>
</dbReference>
<dbReference type="InterPro" id="IPR013785">
    <property type="entry name" value="Aldolase_TIM"/>
</dbReference>
<keyword evidence="3" id="KW-0028">Amino-acid biosynthesis</keyword>
<evidence type="ECO:0000256" key="6">
    <source>
        <dbReference type="ARBA" id="ARBA00023235"/>
    </source>
</evidence>
<dbReference type="Pfam" id="PF00697">
    <property type="entry name" value="PRAI"/>
    <property type="match status" value="1"/>
</dbReference>
<dbReference type="PANTHER" id="PTHR42894">
    <property type="entry name" value="N-(5'-PHOSPHORIBOSYL)ANTHRANILATE ISOMERASE"/>
    <property type="match status" value="1"/>
</dbReference>
<dbReference type="InterPro" id="IPR044643">
    <property type="entry name" value="TrpF_fam"/>
</dbReference>
<evidence type="ECO:0000256" key="1">
    <source>
        <dbReference type="ARBA" id="ARBA00004664"/>
    </source>
</evidence>
<keyword evidence="4" id="KW-0822">Tryptophan biosynthesis</keyword>
<evidence type="ECO:0000256" key="5">
    <source>
        <dbReference type="ARBA" id="ARBA00023141"/>
    </source>
</evidence>
<dbReference type="InterPro" id="IPR001240">
    <property type="entry name" value="PRAI_dom"/>
</dbReference>
<dbReference type="InterPro" id="IPR011060">
    <property type="entry name" value="RibuloseP-bd_barrel"/>
</dbReference>
<dbReference type="CDD" id="cd00405">
    <property type="entry name" value="PRAI"/>
    <property type="match status" value="1"/>
</dbReference>
<organism evidence="8">
    <name type="scientific">marine metagenome</name>
    <dbReference type="NCBI Taxonomy" id="408172"/>
    <lineage>
        <taxon>unclassified sequences</taxon>
        <taxon>metagenomes</taxon>
        <taxon>ecological metagenomes</taxon>
    </lineage>
</organism>
<keyword evidence="5" id="KW-0057">Aromatic amino acid biosynthesis</keyword>
<dbReference type="GO" id="GO:0004640">
    <property type="term" value="F:phosphoribosylanthranilate isomerase activity"/>
    <property type="evidence" value="ECO:0007669"/>
    <property type="project" value="UniProtKB-EC"/>
</dbReference>
<evidence type="ECO:0000313" key="8">
    <source>
        <dbReference type="EMBL" id="SUZ70543.1"/>
    </source>
</evidence>
<dbReference type="PANTHER" id="PTHR42894:SF1">
    <property type="entry name" value="N-(5'-PHOSPHORIBOSYL)ANTHRANILATE ISOMERASE"/>
    <property type="match status" value="1"/>
</dbReference>
<evidence type="ECO:0000259" key="7">
    <source>
        <dbReference type="Pfam" id="PF00697"/>
    </source>
</evidence>
<evidence type="ECO:0000256" key="3">
    <source>
        <dbReference type="ARBA" id="ARBA00022605"/>
    </source>
</evidence>
<comment type="pathway">
    <text evidence="1">Amino-acid biosynthesis; L-tryptophan biosynthesis; L-tryptophan from chorismate: step 3/5.</text>
</comment>
<accession>A0A381PYT0</accession>
<dbReference type="HAMAP" id="MF_00135">
    <property type="entry name" value="PRAI"/>
    <property type="match status" value="1"/>
</dbReference>
<gene>
    <name evidence="8" type="ORF">METZ01_LOCUS23397</name>
</gene>
<protein>
    <recommendedName>
        <fullName evidence="2">phosphoribosylanthranilate isomerase</fullName>
        <ecNumber evidence="2">5.3.1.24</ecNumber>
    </recommendedName>
</protein>
<dbReference type="AlphaFoldDB" id="A0A381PYT0"/>
<evidence type="ECO:0000256" key="2">
    <source>
        <dbReference type="ARBA" id="ARBA00012572"/>
    </source>
</evidence>
<dbReference type="EMBL" id="UINC01001094">
    <property type="protein sequence ID" value="SUZ70543.1"/>
    <property type="molecule type" value="Genomic_DNA"/>
</dbReference>
<dbReference type="SUPFAM" id="SSF51366">
    <property type="entry name" value="Ribulose-phoshate binding barrel"/>
    <property type="match status" value="1"/>
</dbReference>
<dbReference type="GO" id="GO:0000162">
    <property type="term" value="P:L-tryptophan biosynthetic process"/>
    <property type="evidence" value="ECO:0007669"/>
    <property type="project" value="UniProtKB-UniPathway"/>
</dbReference>